<dbReference type="Proteomes" id="UP000571950">
    <property type="component" value="Unassembled WGS sequence"/>
</dbReference>
<organism evidence="1 2">
    <name type="scientific">Sphingobium jiangsuense</name>
    <dbReference type="NCBI Taxonomy" id="870476"/>
    <lineage>
        <taxon>Bacteria</taxon>
        <taxon>Pseudomonadati</taxon>
        <taxon>Pseudomonadota</taxon>
        <taxon>Alphaproteobacteria</taxon>
        <taxon>Sphingomonadales</taxon>
        <taxon>Sphingomonadaceae</taxon>
        <taxon>Sphingobium</taxon>
    </lineage>
</organism>
<reference evidence="1 2" key="1">
    <citation type="submission" date="2020-08" db="EMBL/GenBank/DDBJ databases">
        <title>Genomic Encyclopedia of Type Strains, Phase IV (KMG-IV): sequencing the most valuable type-strain genomes for metagenomic binning, comparative biology and taxonomic classification.</title>
        <authorList>
            <person name="Goeker M."/>
        </authorList>
    </citation>
    <scope>NUCLEOTIDE SEQUENCE [LARGE SCALE GENOMIC DNA]</scope>
    <source>
        <strain evidence="1 2">DSM 26189</strain>
    </source>
</reference>
<evidence type="ECO:0000313" key="1">
    <source>
        <dbReference type="EMBL" id="MBB3928816.1"/>
    </source>
</evidence>
<sequence length="124" mass="14280">MTTSPRAQIAAPTEARRAAYVAWLLRINPHRIFPAGPECNADADQHLVDSVLVELDQLTKQAARSRDTSPRALWFRHMLDHCNEVMSGKANPADNGWFNNKAGYRRGIYVVRRQRQWHRFEVVN</sequence>
<dbReference type="EMBL" id="JACIDT010000037">
    <property type="protein sequence ID" value="MBB3928816.1"/>
    <property type="molecule type" value="Genomic_DNA"/>
</dbReference>
<gene>
    <name evidence="1" type="ORF">GGR43_004561</name>
</gene>
<evidence type="ECO:0000313" key="2">
    <source>
        <dbReference type="Proteomes" id="UP000571950"/>
    </source>
</evidence>
<proteinExistence type="predicted"/>
<protein>
    <submittedName>
        <fullName evidence="1">Uncharacterized protein</fullName>
    </submittedName>
</protein>
<name>A0A7W6BKN7_9SPHN</name>
<comment type="caution">
    <text evidence="1">The sequence shown here is derived from an EMBL/GenBank/DDBJ whole genome shotgun (WGS) entry which is preliminary data.</text>
</comment>
<keyword evidence="2" id="KW-1185">Reference proteome</keyword>
<dbReference type="RefSeq" id="WP_188073994.1">
    <property type="nucleotide sequence ID" value="NZ_BSPS01000135.1"/>
</dbReference>
<dbReference type="AlphaFoldDB" id="A0A7W6BKN7"/>
<accession>A0A7W6BKN7</accession>